<dbReference type="PANTHER" id="PTHR16091:SF1">
    <property type="entry name" value="TETRATRICOPEPTIDE REPEAT PROTEIN 17"/>
    <property type="match status" value="1"/>
</dbReference>
<dbReference type="InterPro" id="IPR011990">
    <property type="entry name" value="TPR-like_helical_dom_sf"/>
</dbReference>
<dbReference type="Gene3D" id="1.25.40.10">
    <property type="entry name" value="Tetratricopeptide repeat domain"/>
    <property type="match status" value="1"/>
</dbReference>
<sequence>MRSLLTEKLGVPLGEEHELPWHPPVCAADRDAAHYAGKRNRLGTPDIVDTGYLRTKLLEYVSDGNVEAAKHMQDAEIGHRIYAAMKKKLAPKWMLLTLASLYWRVRQNNVNALHCLHTALRWVQDEYKDLVLVSLGSVYLEMGYFDEALVTADAAFRLSLYEPATNFLLAQINIMKKNHNTHMFHLKQTLRVEAGFMDGLARNLLTNWACLMKQLSHLKEMDLGEGDICTQVKPMVNVVCEKDSDNCQMSNIQCFSSHDRADTSKLVVLLKEKDKYHTFDNLDASFFDSFIRNSPTDNADRLAHHAHYDNMVKTIESVLNGCGPGGCRGLKPEDMSMKEEDCAYHHFQLGYWLHIVSFRQLLTDSNFELPSEIATMAPSNKKVPECKIIGDPMEDFVSEKLSRVSADDWEPVLSLMHQFAEMFDSFDYVTLGAKIAKYVESRPNSWAGMLGAGWWCGAGGRGACALRCLAAAHALAPPAHAHHALRALVALLHTQSKQLDAKEVAYLSFYISPKSKIETFLVAVSHSYLAEYEQAVWMYRYALAIDEKFIPAKACLHATMCLMFYGDNQGKTKEE</sequence>
<proteinExistence type="predicted"/>
<dbReference type="GO" id="GO:0005737">
    <property type="term" value="C:cytoplasm"/>
    <property type="evidence" value="ECO:0007669"/>
    <property type="project" value="TreeGrafter"/>
</dbReference>
<reference evidence="1" key="1">
    <citation type="submission" date="2022-03" db="EMBL/GenBank/DDBJ databases">
        <authorList>
            <person name="Tunstrom K."/>
        </authorList>
    </citation>
    <scope>NUCLEOTIDE SEQUENCE</scope>
</reference>
<dbReference type="SUPFAM" id="SSF48452">
    <property type="entry name" value="TPR-like"/>
    <property type="match status" value="1"/>
</dbReference>
<protein>
    <recommendedName>
        <fullName evidence="3">Tetratricopeptide repeat protein 17</fullName>
    </recommendedName>
</protein>
<dbReference type="AlphaFoldDB" id="A0AAU9U5Z9"/>
<comment type="caution">
    <text evidence="1">The sequence shown here is derived from an EMBL/GenBank/DDBJ whole genome shotgun (WGS) entry which is preliminary data.</text>
</comment>
<accession>A0AAU9U5Z9</accession>
<keyword evidence="2" id="KW-1185">Reference proteome</keyword>
<dbReference type="Proteomes" id="UP001153954">
    <property type="component" value="Unassembled WGS sequence"/>
</dbReference>
<dbReference type="PANTHER" id="PTHR16091">
    <property type="entry name" value="TTC17 PROTEIN"/>
    <property type="match status" value="1"/>
</dbReference>
<gene>
    <name evidence="1" type="ORF">EEDITHA_LOCUS8004</name>
</gene>
<name>A0AAU9U5Z9_EUPED</name>
<evidence type="ECO:0008006" key="3">
    <source>
        <dbReference type="Google" id="ProtNLM"/>
    </source>
</evidence>
<evidence type="ECO:0000313" key="1">
    <source>
        <dbReference type="EMBL" id="CAH2092225.1"/>
    </source>
</evidence>
<dbReference type="EMBL" id="CAKOGL010000011">
    <property type="protein sequence ID" value="CAH2092225.1"/>
    <property type="molecule type" value="Genomic_DNA"/>
</dbReference>
<dbReference type="GO" id="GO:0015629">
    <property type="term" value="C:actin cytoskeleton"/>
    <property type="evidence" value="ECO:0007669"/>
    <property type="project" value="TreeGrafter"/>
</dbReference>
<organism evidence="1 2">
    <name type="scientific">Euphydryas editha</name>
    <name type="common">Edith's checkerspot</name>
    <dbReference type="NCBI Taxonomy" id="104508"/>
    <lineage>
        <taxon>Eukaryota</taxon>
        <taxon>Metazoa</taxon>
        <taxon>Ecdysozoa</taxon>
        <taxon>Arthropoda</taxon>
        <taxon>Hexapoda</taxon>
        <taxon>Insecta</taxon>
        <taxon>Pterygota</taxon>
        <taxon>Neoptera</taxon>
        <taxon>Endopterygota</taxon>
        <taxon>Lepidoptera</taxon>
        <taxon>Glossata</taxon>
        <taxon>Ditrysia</taxon>
        <taxon>Papilionoidea</taxon>
        <taxon>Nymphalidae</taxon>
        <taxon>Nymphalinae</taxon>
        <taxon>Euphydryas</taxon>
    </lineage>
</organism>
<dbReference type="GO" id="GO:0030041">
    <property type="term" value="P:actin filament polymerization"/>
    <property type="evidence" value="ECO:0007669"/>
    <property type="project" value="TreeGrafter"/>
</dbReference>
<dbReference type="InterPro" id="IPR052630">
    <property type="entry name" value="TTC17"/>
</dbReference>
<evidence type="ECO:0000313" key="2">
    <source>
        <dbReference type="Proteomes" id="UP001153954"/>
    </source>
</evidence>